<reference evidence="1" key="1">
    <citation type="submission" date="2017-07" db="EMBL/GenBank/DDBJ databases">
        <title>Taro Niue Genome Assembly and Annotation.</title>
        <authorList>
            <person name="Atibalentja N."/>
            <person name="Keating K."/>
            <person name="Fields C.J."/>
        </authorList>
    </citation>
    <scope>NUCLEOTIDE SEQUENCE</scope>
    <source>
        <strain evidence="1">Niue_2</strain>
        <tissue evidence="1">Leaf</tissue>
    </source>
</reference>
<accession>A0A843UCM2</accession>
<proteinExistence type="predicted"/>
<dbReference type="OrthoDB" id="1936617at2759"/>
<evidence type="ECO:0000313" key="2">
    <source>
        <dbReference type="Proteomes" id="UP000652761"/>
    </source>
</evidence>
<dbReference type="Proteomes" id="UP000652761">
    <property type="component" value="Unassembled WGS sequence"/>
</dbReference>
<dbReference type="EMBL" id="NMUH01000555">
    <property type="protein sequence ID" value="MQL81245.1"/>
    <property type="molecule type" value="Genomic_DNA"/>
</dbReference>
<evidence type="ECO:0000313" key="1">
    <source>
        <dbReference type="EMBL" id="MQL81245.1"/>
    </source>
</evidence>
<organism evidence="1 2">
    <name type="scientific">Colocasia esculenta</name>
    <name type="common">Wild taro</name>
    <name type="synonym">Arum esculentum</name>
    <dbReference type="NCBI Taxonomy" id="4460"/>
    <lineage>
        <taxon>Eukaryota</taxon>
        <taxon>Viridiplantae</taxon>
        <taxon>Streptophyta</taxon>
        <taxon>Embryophyta</taxon>
        <taxon>Tracheophyta</taxon>
        <taxon>Spermatophyta</taxon>
        <taxon>Magnoliopsida</taxon>
        <taxon>Liliopsida</taxon>
        <taxon>Araceae</taxon>
        <taxon>Aroideae</taxon>
        <taxon>Colocasieae</taxon>
        <taxon>Colocasia</taxon>
    </lineage>
</organism>
<name>A0A843UCM2_COLES</name>
<protein>
    <submittedName>
        <fullName evidence="1">Uncharacterized protein</fullName>
    </submittedName>
</protein>
<gene>
    <name evidence="1" type="ORF">Taro_013693</name>
</gene>
<keyword evidence="2" id="KW-1185">Reference proteome</keyword>
<dbReference type="PANTHER" id="PTHR35478:SF1">
    <property type="entry name" value="ZINC FINGER FYVE DOMAIN-CONTAINING PROTEIN 26"/>
    <property type="match status" value="1"/>
</dbReference>
<feature type="non-terminal residue" evidence="1">
    <location>
        <position position="674"/>
    </location>
</feature>
<dbReference type="AlphaFoldDB" id="A0A843UCM2"/>
<dbReference type="PANTHER" id="PTHR35478">
    <property type="entry name" value="ZINC FINGER FYVE DOMAIN PROTEIN"/>
    <property type="match status" value="1"/>
</dbReference>
<comment type="caution">
    <text evidence="1">The sequence shown here is derived from an EMBL/GenBank/DDBJ whole genome shotgun (WGS) entry which is preliminary data.</text>
</comment>
<sequence length="674" mass="76233">MEKEVELLSRVAANHLYLGQFEALRAALLSLRRRKPEIAHAFLNTIVFEGGSFDGVLWSSTCSSPAHLAWMSVLELLEFGNAPVFRGPDPETVRVKVEFLLLVQLLCSRVSETSPMRSADPDVDDRKDDSGRISKSLDFLHRILDLGLRRLKSDVADVVRDAVNADFSPSEEEFRCLYDVFLDQPELLEALCWNIQKQVSWSKPSGSELVLSVGGEDYGSVRSSVEGLNTLVEIQRNVQMAQLGAMKKCMEAGDMTGAISHLRFLHLDFGLEESEYRMALHDLIKRAWSYEGHPGSERHSFSDEILSMYTQALSSNCMKIVRMIQVIQDELRLEEVERIKFSEDNFVPFPLQKYLEVLNSKATLTLDDKMSRSIAINSCLRDMYHFARISGIHVLECVMDTALSFVKKERLREACDVLSLFPLLQPLSAVMGWDLLPGKTAVRRKLMQILWTSQSQVLRLEESSLYGKQKDEVSCVEYLCDLLCFHLDLASFVACVNSGGHWESKFSLLLSGKGQNAAQDVVGQTDPFVENFILERLAVHTPMRVMFDVVPEIRFKDAIELISMQPIPSRSAAWKRLQDIELLHMRYALEAAALALEVMESCTAGDNDNEYSTAFMHLKDLKNHIEAVNNAPRKDAPSKRKFRPSIYSYVHTCVLICIYSLKGKSIQVEVPSLK</sequence>